<dbReference type="EMBL" id="SJPH01000003">
    <property type="protein sequence ID" value="TWT46685.1"/>
    <property type="molecule type" value="Genomic_DNA"/>
</dbReference>
<keyword evidence="1" id="KW-0732">Signal</keyword>
<sequence length="166" mass="17802" precursor="true">MLAWRRSALRFSVSLLLLSGMAGATETVPGARLLPSIEPTADPGTPISPSPVDSLLFDASIEPAAWPQVCVCPAPTPPPKFPSVAVTGFFQADAIWFAQDDANIGAVGDAQDVADFRRARLAAKGKVAENVDYMMEYDFAFPGRPSFMDVYVDLADVSRFGHLRIG</sequence>
<comment type="caution">
    <text evidence="2">The sequence shown here is derived from an EMBL/GenBank/DDBJ whole genome shotgun (WGS) entry which is preliminary data.</text>
</comment>
<organism evidence="2 3">
    <name type="scientific">Botrimarina hoheduenensis</name>
    <dbReference type="NCBI Taxonomy" id="2528000"/>
    <lineage>
        <taxon>Bacteria</taxon>
        <taxon>Pseudomonadati</taxon>
        <taxon>Planctomycetota</taxon>
        <taxon>Planctomycetia</taxon>
        <taxon>Pirellulales</taxon>
        <taxon>Lacipirellulaceae</taxon>
        <taxon>Botrimarina</taxon>
    </lineage>
</organism>
<keyword evidence="3" id="KW-1185">Reference proteome</keyword>
<dbReference type="AlphaFoldDB" id="A0A5C5W910"/>
<gene>
    <name evidence="2" type="ORF">Pla111_17860</name>
</gene>
<dbReference type="Pfam" id="PF07396">
    <property type="entry name" value="Porin_O_P"/>
    <property type="match status" value="1"/>
</dbReference>
<feature type="signal peptide" evidence="1">
    <location>
        <begin position="1"/>
        <end position="24"/>
    </location>
</feature>
<protein>
    <submittedName>
        <fullName evidence="2">Uncharacterized protein</fullName>
    </submittedName>
</protein>
<dbReference type="InterPro" id="IPR023614">
    <property type="entry name" value="Porin_dom_sf"/>
</dbReference>
<reference evidence="2 3" key="1">
    <citation type="submission" date="2019-02" db="EMBL/GenBank/DDBJ databases">
        <title>Deep-cultivation of Planctomycetes and their phenomic and genomic characterization uncovers novel biology.</title>
        <authorList>
            <person name="Wiegand S."/>
            <person name="Jogler M."/>
            <person name="Boedeker C."/>
            <person name="Pinto D."/>
            <person name="Vollmers J."/>
            <person name="Rivas-Marin E."/>
            <person name="Kohn T."/>
            <person name="Peeters S.H."/>
            <person name="Heuer A."/>
            <person name="Rast P."/>
            <person name="Oberbeckmann S."/>
            <person name="Bunk B."/>
            <person name="Jeske O."/>
            <person name="Meyerdierks A."/>
            <person name="Storesund J.E."/>
            <person name="Kallscheuer N."/>
            <person name="Luecker S."/>
            <person name="Lage O.M."/>
            <person name="Pohl T."/>
            <person name="Merkel B.J."/>
            <person name="Hornburger P."/>
            <person name="Mueller R.-W."/>
            <person name="Bruemmer F."/>
            <person name="Labrenz M."/>
            <person name="Spormann A.M."/>
            <person name="Op Den Camp H."/>
            <person name="Overmann J."/>
            <person name="Amann R."/>
            <person name="Jetten M.S.M."/>
            <person name="Mascher T."/>
            <person name="Medema M.H."/>
            <person name="Devos D.P."/>
            <person name="Kaster A.-K."/>
            <person name="Ovreas L."/>
            <person name="Rohde M."/>
            <person name="Galperin M.Y."/>
            <person name="Jogler C."/>
        </authorList>
    </citation>
    <scope>NUCLEOTIDE SEQUENCE [LARGE SCALE GENOMIC DNA]</scope>
    <source>
        <strain evidence="2 3">Pla111</strain>
    </source>
</reference>
<proteinExistence type="predicted"/>
<dbReference type="OrthoDB" id="9807854at2"/>
<dbReference type="Gene3D" id="2.40.160.10">
    <property type="entry name" value="Porin"/>
    <property type="match status" value="1"/>
</dbReference>
<name>A0A5C5W910_9BACT</name>
<accession>A0A5C5W910</accession>
<evidence type="ECO:0000313" key="3">
    <source>
        <dbReference type="Proteomes" id="UP000318995"/>
    </source>
</evidence>
<dbReference type="InterPro" id="IPR010870">
    <property type="entry name" value="Porin_O/P"/>
</dbReference>
<dbReference type="Proteomes" id="UP000318995">
    <property type="component" value="Unassembled WGS sequence"/>
</dbReference>
<evidence type="ECO:0000256" key="1">
    <source>
        <dbReference type="SAM" id="SignalP"/>
    </source>
</evidence>
<evidence type="ECO:0000313" key="2">
    <source>
        <dbReference type="EMBL" id="TWT46685.1"/>
    </source>
</evidence>
<feature type="chain" id="PRO_5022907395" evidence="1">
    <location>
        <begin position="25"/>
        <end position="166"/>
    </location>
</feature>